<keyword evidence="1" id="KW-0812">Transmembrane</keyword>
<feature type="transmembrane region" description="Helical" evidence="1">
    <location>
        <begin position="12"/>
        <end position="30"/>
    </location>
</feature>
<dbReference type="Proteomes" id="UP000218427">
    <property type="component" value="Unassembled WGS sequence"/>
</dbReference>
<dbReference type="RefSeq" id="WP_067083690.1">
    <property type="nucleotide sequence ID" value="NZ_LRFG02000002.1"/>
</dbReference>
<accession>A0ABX4I129</accession>
<evidence type="ECO:0000256" key="1">
    <source>
        <dbReference type="SAM" id="Phobius"/>
    </source>
</evidence>
<dbReference type="EMBL" id="LRFG02000002">
    <property type="protein sequence ID" value="PCO06026.1"/>
    <property type="molecule type" value="Genomic_DNA"/>
</dbReference>
<comment type="caution">
    <text evidence="2">The sequence shown here is derived from an EMBL/GenBank/DDBJ whole genome shotgun (WGS) entry which is preliminary data.</text>
</comment>
<feature type="transmembrane region" description="Helical" evidence="1">
    <location>
        <begin position="36"/>
        <end position="54"/>
    </location>
</feature>
<proteinExistence type="predicted"/>
<evidence type="ECO:0000313" key="3">
    <source>
        <dbReference type="Proteomes" id="UP000218427"/>
    </source>
</evidence>
<name>A0ABX4I129_9GAMM</name>
<keyword evidence="3" id="KW-1185">Reference proteome</keyword>
<keyword evidence="1" id="KW-0472">Membrane</keyword>
<keyword evidence="1" id="KW-1133">Transmembrane helix</keyword>
<gene>
    <name evidence="2" type="ORF">AWR36_008520</name>
</gene>
<organism evidence="2 3">
    <name type="scientific">Microbulbifer flavimaris</name>
    <dbReference type="NCBI Taxonomy" id="1781068"/>
    <lineage>
        <taxon>Bacteria</taxon>
        <taxon>Pseudomonadati</taxon>
        <taxon>Pseudomonadota</taxon>
        <taxon>Gammaproteobacteria</taxon>
        <taxon>Cellvibrionales</taxon>
        <taxon>Microbulbiferaceae</taxon>
        <taxon>Microbulbifer</taxon>
    </lineage>
</organism>
<sequence length="69" mass="7492">MSTEKYKSTMAPRFLGLSMMFSAALLGVALTDSASIQFFFFVVMAALLPLLLGLDKKGRSAKSPEETVE</sequence>
<protein>
    <submittedName>
        <fullName evidence="2">Uncharacterized protein</fullName>
    </submittedName>
</protein>
<evidence type="ECO:0000313" key="2">
    <source>
        <dbReference type="EMBL" id="PCO06026.1"/>
    </source>
</evidence>
<reference evidence="2" key="1">
    <citation type="submission" date="2017-08" db="EMBL/GenBank/DDBJ databases">
        <title>Microbulbifer marisrubri sp. nov., a halophilic alphaproteobacterium isolated from marine sediment of the Yellow Sea, China.</title>
        <authorList>
            <person name="Zhang G."/>
            <person name="Xiong Q."/>
        </authorList>
    </citation>
    <scope>NUCLEOTIDE SEQUENCE [LARGE SCALE GENOMIC DNA]</scope>
    <source>
        <strain evidence="2">WRN-8</strain>
    </source>
</reference>